<dbReference type="Pfam" id="PF00450">
    <property type="entry name" value="Peptidase_S10"/>
    <property type="match status" value="1"/>
</dbReference>
<dbReference type="InterPro" id="IPR029058">
    <property type="entry name" value="AB_hydrolase_fold"/>
</dbReference>
<dbReference type="Gene3D" id="3.40.50.1820">
    <property type="entry name" value="alpha/beta hydrolase"/>
    <property type="match status" value="1"/>
</dbReference>
<sequence>MTRRIRSDSVGRVSDDATKPDAAQPEKVDDAVPTVTDELVITHHRLTTPDGELAYTARAGRVVLWEEHVEDDVFKGRRPRAQVAVTAYTLDDADPATRPVTFAFNGGPGSASVWLHMGVLGPKRVVMGDAGELLPPPYGVADNPESLLAVSDLVFIDPVSTGRSRPVEGQKAKDFHGFTADIESVAEIIRQWVTAEGRWLSPKFLAGESYGTTRAAGLAQHLQESLGMYLNGLLLISSVLDFSTANFERGGDRAHALYLPFYAATAWRHGFHEGRSLESVVDEARAYAARDYPYVLQRGARLTEDERADAVGTIAHLTGLSESYVDRAELRIEHWRYFGELLRDRGLTVGRLDSRFTGPAAAGIAEHMDADPSMDAILGPYSAAYQHYLHHELEVRDSGPFHVFGLGVNEAWSYKEFENAPVYVIDKLSRAMRQNPHLAVHFAYGWFDGATPFSAAEDSVAHLQIPEALRDNLEHRYYEAGHMMYVHEASRLAQSADLADFVRRRSGSAPAGG</sequence>
<dbReference type="AlphaFoldDB" id="A0AA87US65"/>
<reference evidence="2 3" key="1">
    <citation type="submission" date="2019-07" db="EMBL/GenBank/DDBJ databases">
        <title>Whole genome shotgun sequence of Agrococcus baldri NBRC 103055.</title>
        <authorList>
            <person name="Hosoyama A."/>
            <person name="Uohara A."/>
            <person name="Ohji S."/>
            <person name="Ichikawa N."/>
        </authorList>
    </citation>
    <scope>NUCLEOTIDE SEQUENCE [LARGE SCALE GENOMIC DNA]</scope>
    <source>
        <strain evidence="2 3">NBRC 103055</strain>
    </source>
</reference>
<dbReference type="EMBL" id="BJUU01000009">
    <property type="protein sequence ID" value="GEK80339.1"/>
    <property type="molecule type" value="Genomic_DNA"/>
</dbReference>
<dbReference type="GO" id="GO:0004185">
    <property type="term" value="F:serine-type carboxypeptidase activity"/>
    <property type="evidence" value="ECO:0007669"/>
    <property type="project" value="InterPro"/>
</dbReference>
<gene>
    <name evidence="2" type="ORF">ABA31_16900</name>
</gene>
<accession>A0AA87US65</accession>
<organism evidence="2 3">
    <name type="scientific">Agrococcus baldri</name>
    <dbReference type="NCBI Taxonomy" id="153730"/>
    <lineage>
        <taxon>Bacteria</taxon>
        <taxon>Bacillati</taxon>
        <taxon>Actinomycetota</taxon>
        <taxon>Actinomycetes</taxon>
        <taxon>Micrococcales</taxon>
        <taxon>Microbacteriaceae</taxon>
        <taxon>Agrococcus</taxon>
    </lineage>
</organism>
<dbReference type="Proteomes" id="UP000321749">
    <property type="component" value="Unassembled WGS sequence"/>
</dbReference>
<dbReference type="GO" id="GO:0006508">
    <property type="term" value="P:proteolysis"/>
    <property type="evidence" value="ECO:0007669"/>
    <property type="project" value="InterPro"/>
</dbReference>
<evidence type="ECO:0000256" key="1">
    <source>
        <dbReference type="SAM" id="MobiDB-lite"/>
    </source>
</evidence>
<comment type="caution">
    <text evidence="2">The sequence shown here is derived from an EMBL/GenBank/DDBJ whole genome shotgun (WGS) entry which is preliminary data.</text>
</comment>
<proteinExistence type="predicted"/>
<keyword evidence="3" id="KW-1185">Reference proteome</keyword>
<evidence type="ECO:0000313" key="2">
    <source>
        <dbReference type="EMBL" id="GEK80339.1"/>
    </source>
</evidence>
<evidence type="ECO:0000313" key="3">
    <source>
        <dbReference type="Proteomes" id="UP000321749"/>
    </source>
</evidence>
<dbReference type="InterPro" id="IPR001563">
    <property type="entry name" value="Peptidase_S10"/>
</dbReference>
<dbReference type="SUPFAM" id="SSF53474">
    <property type="entry name" value="alpha/beta-Hydrolases"/>
    <property type="match status" value="1"/>
</dbReference>
<protein>
    <submittedName>
        <fullName evidence="2">Peptidase S10</fullName>
    </submittedName>
</protein>
<feature type="region of interest" description="Disordered" evidence="1">
    <location>
        <begin position="1"/>
        <end position="29"/>
    </location>
</feature>
<name>A0AA87US65_9MICO</name>